<evidence type="ECO:0000259" key="1">
    <source>
        <dbReference type="Pfam" id="PF07561"/>
    </source>
</evidence>
<sequence length="95" mass="9901">MTAVDMPRVSECTVSGCSYNHEHACGAFAVTVGQDTSCATFIPLDVKGGLSKVVTQVGACQKADCIHNQDLECTAESVRVGAGADAADCLSYEKR</sequence>
<organism evidence="2 3">
    <name type="scientific">Brachybacterium rhamnosum</name>
    <dbReference type="NCBI Taxonomy" id="173361"/>
    <lineage>
        <taxon>Bacteria</taxon>
        <taxon>Bacillati</taxon>
        <taxon>Actinomycetota</taxon>
        <taxon>Actinomycetes</taxon>
        <taxon>Micrococcales</taxon>
        <taxon>Dermabacteraceae</taxon>
        <taxon>Brachybacterium</taxon>
    </lineage>
</organism>
<gene>
    <name evidence="2" type="ORF">ACFSDA_04170</name>
</gene>
<proteinExistence type="predicted"/>
<evidence type="ECO:0000313" key="3">
    <source>
        <dbReference type="Proteomes" id="UP001597280"/>
    </source>
</evidence>
<evidence type="ECO:0000313" key="2">
    <source>
        <dbReference type="EMBL" id="MFD1834266.1"/>
    </source>
</evidence>
<dbReference type="Pfam" id="PF07561">
    <property type="entry name" value="DUF1540"/>
    <property type="match status" value="2"/>
</dbReference>
<dbReference type="Proteomes" id="UP001597280">
    <property type="component" value="Unassembled WGS sequence"/>
</dbReference>
<reference evidence="3" key="1">
    <citation type="journal article" date="2019" name="Int. J. Syst. Evol. Microbiol.">
        <title>The Global Catalogue of Microorganisms (GCM) 10K type strain sequencing project: providing services to taxonomists for standard genome sequencing and annotation.</title>
        <authorList>
            <consortium name="The Broad Institute Genomics Platform"/>
            <consortium name="The Broad Institute Genome Sequencing Center for Infectious Disease"/>
            <person name="Wu L."/>
            <person name="Ma J."/>
        </authorList>
    </citation>
    <scope>NUCLEOTIDE SEQUENCE [LARGE SCALE GENOMIC DNA]</scope>
    <source>
        <strain evidence="3">JCM 11650</strain>
    </source>
</reference>
<accession>A0ABW4PU70</accession>
<name>A0ABW4PU70_9MICO</name>
<protein>
    <submittedName>
        <fullName evidence="2">DUF1540 domain-containing protein</fullName>
    </submittedName>
</protein>
<dbReference type="EMBL" id="JBHUFL010000002">
    <property type="protein sequence ID" value="MFD1834266.1"/>
    <property type="molecule type" value="Genomic_DNA"/>
</dbReference>
<dbReference type="InterPro" id="IPR011437">
    <property type="entry name" value="DUF1540"/>
</dbReference>
<comment type="caution">
    <text evidence="2">The sequence shown here is derived from an EMBL/GenBank/DDBJ whole genome shotgun (WGS) entry which is preliminary data.</text>
</comment>
<feature type="domain" description="DUF1540" evidence="1">
    <location>
        <begin position="60"/>
        <end position="89"/>
    </location>
</feature>
<keyword evidence="3" id="KW-1185">Reference proteome</keyword>
<feature type="domain" description="DUF1540" evidence="1">
    <location>
        <begin position="12"/>
        <end position="41"/>
    </location>
</feature>
<dbReference type="RefSeq" id="WP_137769153.1">
    <property type="nucleotide sequence ID" value="NZ_BAAAIS010000002.1"/>
</dbReference>